<evidence type="ECO:0000313" key="2">
    <source>
        <dbReference type="Proteomes" id="UP001501047"/>
    </source>
</evidence>
<name>A0ABN1KG12_CLOSU</name>
<protein>
    <submittedName>
        <fullName evidence="1">Uncharacterized protein</fullName>
    </submittedName>
</protein>
<comment type="caution">
    <text evidence="1">The sequence shown here is derived from an EMBL/GenBank/DDBJ whole genome shotgun (WGS) entry which is preliminary data.</text>
</comment>
<organism evidence="1 2">
    <name type="scientific">Clostridium subterminale</name>
    <dbReference type="NCBI Taxonomy" id="1550"/>
    <lineage>
        <taxon>Bacteria</taxon>
        <taxon>Bacillati</taxon>
        <taxon>Bacillota</taxon>
        <taxon>Clostridia</taxon>
        <taxon>Eubacteriales</taxon>
        <taxon>Clostridiaceae</taxon>
        <taxon>Clostridium</taxon>
    </lineage>
</organism>
<proteinExistence type="predicted"/>
<sequence length="200" mass="23275">MVTTFKTKILTTKEEIDKVTSMQSSSPEQNYYLKQAIQDGKIKLEDCYILEHNHKVLARAIIMNGCYLGLYTLENVSEENANEFLAKVLKQYPNRKFRTDLYSDKKNYNTVFSSLLANGFKDIIHKESYTIQVTPAYKDSKLSFKAIDLNDETLLVDLFIQTSRDNKDSLILKEIKEKGLKDGSRDFFLELKQLDFEREL</sequence>
<dbReference type="RefSeq" id="WP_343822923.1">
    <property type="nucleotide sequence ID" value="NZ_BAAACI010000001.1"/>
</dbReference>
<dbReference type="Proteomes" id="UP001501047">
    <property type="component" value="Unassembled WGS sequence"/>
</dbReference>
<evidence type="ECO:0000313" key="1">
    <source>
        <dbReference type="EMBL" id="GAA0765781.1"/>
    </source>
</evidence>
<accession>A0ABN1KG12</accession>
<gene>
    <name evidence="1" type="ORF">GCM10008908_02740</name>
</gene>
<keyword evidence="2" id="KW-1185">Reference proteome</keyword>
<reference evidence="1 2" key="1">
    <citation type="journal article" date="2019" name="Int. J. Syst. Evol. Microbiol.">
        <title>The Global Catalogue of Microorganisms (GCM) 10K type strain sequencing project: providing services to taxonomists for standard genome sequencing and annotation.</title>
        <authorList>
            <consortium name="The Broad Institute Genomics Platform"/>
            <consortium name="The Broad Institute Genome Sequencing Center for Infectious Disease"/>
            <person name="Wu L."/>
            <person name="Ma J."/>
        </authorList>
    </citation>
    <scope>NUCLEOTIDE SEQUENCE [LARGE SCALE GENOMIC DNA]</scope>
    <source>
        <strain evidence="1 2">JCM 1417</strain>
    </source>
</reference>
<dbReference type="EMBL" id="BAAACI010000001">
    <property type="protein sequence ID" value="GAA0765781.1"/>
    <property type="molecule type" value="Genomic_DNA"/>
</dbReference>